<dbReference type="AlphaFoldDB" id="V5C1X0"/>
<dbReference type="STRING" id="1116472.MGMO_118c00030"/>
<dbReference type="Pfam" id="PF09720">
    <property type="entry name" value="Unstab_antitox"/>
    <property type="match status" value="1"/>
</dbReference>
<comment type="caution">
    <text evidence="1">The sequence shown here is derived from an EMBL/GenBank/DDBJ whole genome shotgun (WGS) entry which is preliminary data.</text>
</comment>
<reference evidence="1 2" key="1">
    <citation type="journal article" date="2013" name="Genome Announc.">
        <title>Draft Genome Sequence of the Methanotrophic Gammaproteobacterium Methyloglobulus morosus DSM 22980 Strain KoM1.</title>
        <authorList>
            <person name="Poehlein A."/>
            <person name="Deutzmann J.S."/>
            <person name="Daniel R."/>
            <person name="Simeonova D.D."/>
        </authorList>
    </citation>
    <scope>NUCLEOTIDE SEQUENCE [LARGE SCALE GENOMIC DNA]</scope>
    <source>
        <strain evidence="1 2">KoM1</strain>
    </source>
</reference>
<dbReference type="EMBL" id="AYLO01000110">
    <property type="protein sequence ID" value="ESS70803.1"/>
    <property type="molecule type" value="Genomic_DNA"/>
</dbReference>
<evidence type="ECO:0000313" key="2">
    <source>
        <dbReference type="Proteomes" id="UP000017842"/>
    </source>
</evidence>
<organism evidence="1 2">
    <name type="scientific">Methyloglobulus morosus KoM1</name>
    <dbReference type="NCBI Taxonomy" id="1116472"/>
    <lineage>
        <taxon>Bacteria</taxon>
        <taxon>Pseudomonadati</taxon>
        <taxon>Pseudomonadota</taxon>
        <taxon>Gammaproteobacteria</taxon>
        <taxon>Methylococcales</taxon>
        <taxon>Methylococcaceae</taxon>
        <taxon>Methyloglobulus</taxon>
    </lineage>
</organism>
<dbReference type="RefSeq" id="WP_023495749.1">
    <property type="nucleotide sequence ID" value="NZ_AYLO01000110.1"/>
</dbReference>
<dbReference type="InterPro" id="IPR013406">
    <property type="entry name" value="CHP02574_addiction_mod"/>
</dbReference>
<name>V5C1X0_9GAMM</name>
<dbReference type="Proteomes" id="UP000017842">
    <property type="component" value="Unassembled WGS sequence"/>
</dbReference>
<keyword evidence="2" id="KW-1185">Reference proteome</keyword>
<dbReference type="PATRIC" id="fig|1116472.3.peg.3089"/>
<proteinExistence type="predicted"/>
<dbReference type="eggNOG" id="ENOG5033A4Y">
    <property type="taxonomic scope" value="Bacteria"/>
</dbReference>
<sequence>MNIETITEQALKLEPALRAYVAEILLESLDYEEDFNVSVAWRQEIKKRCDEIDADPSILIDGGSFMAELRQRYL</sequence>
<evidence type="ECO:0000313" key="1">
    <source>
        <dbReference type="EMBL" id="ESS70803.1"/>
    </source>
</evidence>
<dbReference type="OrthoDB" id="5570368at2"/>
<protein>
    <submittedName>
        <fullName evidence="1">Addiction module component, TIGR02574 family</fullName>
    </submittedName>
</protein>
<accession>V5C1X0</accession>
<gene>
    <name evidence="1" type="ORF">MGMO_118c00030</name>
</gene>